<dbReference type="EMBL" id="BLBC01000031">
    <property type="protein sequence ID" value="GET47149.1"/>
    <property type="molecule type" value="Genomic_DNA"/>
</dbReference>
<protein>
    <submittedName>
        <fullName evidence="1">Uncharacterized protein</fullName>
    </submittedName>
</protein>
<dbReference type="RefSeq" id="WP_155285757.1">
    <property type="nucleotide sequence ID" value="NZ_BLBC01000031.1"/>
</dbReference>
<reference evidence="2" key="1">
    <citation type="journal article" date="2020" name="Int. J. Syst. Evol. Microbiol.">
        <title>Capnocytophaga felis sp. nov. isolated from the feline oral cavity.</title>
        <authorList>
            <person name="Suzuki M."/>
            <person name="Umeda K."/>
            <person name="Kimura M."/>
            <person name="Imaoka K."/>
            <person name="Morikawa S."/>
            <person name="Maeda K."/>
        </authorList>
    </citation>
    <scope>NUCLEOTIDE SEQUENCE [LARGE SCALE GENOMIC DNA]</scope>
    <source>
        <strain evidence="2">KC07070</strain>
    </source>
</reference>
<organism evidence="1 2">
    <name type="scientific">Capnocytophaga felis</name>
    <dbReference type="NCBI Taxonomy" id="2267611"/>
    <lineage>
        <taxon>Bacteria</taxon>
        <taxon>Pseudomonadati</taxon>
        <taxon>Bacteroidota</taxon>
        <taxon>Flavobacteriia</taxon>
        <taxon>Flavobacteriales</taxon>
        <taxon>Flavobacteriaceae</taxon>
        <taxon>Capnocytophaga</taxon>
    </lineage>
</organism>
<gene>
    <name evidence="1" type="ORF">RCZ01_24510</name>
</gene>
<dbReference type="AlphaFoldDB" id="A0A5M4BC58"/>
<keyword evidence="2" id="KW-1185">Reference proteome</keyword>
<dbReference type="Proteomes" id="UP000398217">
    <property type="component" value="Unassembled WGS sequence"/>
</dbReference>
<accession>A0A5M4BC58</accession>
<evidence type="ECO:0000313" key="2">
    <source>
        <dbReference type="Proteomes" id="UP000398217"/>
    </source>
</evidence>
<comment type="caution">
    <text evidence="1">The sequence shown here is derived from an EMBL/GenBank/DDBJ whole genome shotgun (WGS) entry which is preliminary data.</text>
</comment>
<sequence>MEKEDIITTLTDEERELYNSPLKIAQQFEPSLPQSWVEQQQRAILQGIIIRRYNESLTEQEAFKQAKAQALKIAKLLRKEK</sequence>
<proteinExistence type="predicted"/>
<dbReference type="OrthoDB" id="9965697at2"/>
<name>A0A5M4BC58_9FLAO</name>
<evidence type="ECO:0000313" key="1">
    <source>
        <dbReference type="EMBL" id="GET47149.1"/>
    </source>
</evidence>